<proteinExistence type="predicted"/>
<dbReference type="OrthoDB" id="5288100at2"/>
<comment type="caution">
    <text evidence="1">The sequence shown here is derived from an EMBL/GenBank/DDBJ whole genome shotgun (WGS) entry which is preliminary data.</text>
</comment>
<keyword evidence="2" id="KW-1185">Reference proteome</keyword>
<name>A0A502G814_9PROT</name>
<dbReference type="InterPro" id="IPR052551">
    <property type="entry name" value="UV-DNA_repair_photolyase"/>
</dbReference>
<dbReference type="AlphaFoldDB" id="A0A502G814"/>
<dbReference type="Gene3D" id="1.10.579.10">
    <property type="entry name" value="DNA Cyclobutane Dipyrimidine Photolyase, subunit A, domain 3"/>
    <property type="match status" value="1"/>
</dbReference>
<dbReference type="EMBL" id="RCZP01000008">
    <property type="protein sequence ID" value="TPG57530.1"/>
    <property type="molecule type" value="Genomic_DNA"/>
</dbReference>
<dbReference type="Gene3D" id="3.40.50.620">
    <property type="entry name" value="HUPs"/>
    <property type="match status" value="1"/>
</dbReference>
<dbReference type="RefSeq" id="WP_140883067.1">
    <property type="nucleotide sequence ID" value="NZ_RCZP01000008.1"/>
</dbReference>
<dbReference type="Pfam" id="PF04244">
    <property type="entry name" value="DPRP"/>
    <property type="match status" value="1"/>
</dbReference>
<keyword evidence="1" id="KW-0456">Lyase</keyword>
<dbReference type="InterPro" id="IPR036134">
    <property type="entry name" value="Crypto/Photolyase_FAD-like_sf"/>
</dbReference>
<dbReference type="Proteomes" id="UP000317078">
    <property type="component" value="Unassembled WGS sequence"/>
</dbReference>
<evidence type="ECO:0000313" key="2">
    <source>
        <dbReference type="Proteomes" id="UP000317078"/>
    </source>
</evidence>
<organism evidence="1 2">
    <name type="scientific">Muricoccus nepalensis</name>
    <dbReference type="NCBI Taxonomy" id="1854500"/>
    <lineage>
        <taxon>Bacteria</taxon>
        <taxon>Pseudomonadati</taxon>
        <taxon>Pseudomonadota</taxon>
        <taxon>Alphaproteobacteria</taxon>
        <taxon>Acetobacterales</taxon>
        <taxon>Roseomonadaceae</taxon>
        <taxon>Muricoccus</taxon>
    </lineage>
</organism>
<dbReference type="GO" id="GO:0016829">
    <property type="term" value="F:lyase activity"/>
    <property type="evidence" value="ECO:0007669"/>
    <property type="project" value="UniProtKB-KW"/>
</dbReference>
<dbReference type="InterPro" id="IPR014729">
    <property type="entry name" value="Rossmann-like_a/b/a_fold"/>
</dbReference>
<dbReference type="InterPro" id="IPR007357">
    <property type="entry name" value="PhrB-like"/>
</dbReference>
<accession>A0A502G814</accession>
<evidence type="ECO:0000313" key="1">
    <source>
        <dbReference type="EMBL" id="TPG57530.1"/>
    </source>
</evidence>
<gene>
    <name evidence="1" type="ORF">EAH89_11475</name>
</gene>
<dbReference type="PANTHER" id="PTHR38657:SF1">
    <property type="entry name" value="SLR1343 PROTEIN"/>
    <property type="match status" value="1"/>
</dbReference>
<protein>
    <submittedName>
        <fullName evidence="1">Cryptochrome/photolyase family protein</fullName>
    </submittedName>
</protein>
<dbReference type="SUPFAM" id="SSF48173">
    <property type="entry name" value="Cryptochrome/photolyase FAD-binding domain"/>
    <property type="match status" value="1"/>
</dbReference>
<dbReference type="Gene3D" id="1.10.10.1710">
    <property type="entry name" value="Deoxyribodipyrimidine photolyase-related"/>
    <property type="match status" value="1"/>
</dbReference>
<dbReference type="PANTHER" id="PTHR38657">
    <property type="entry name" value="SLR1343 PROTEIN"/>
    <property type="match status" value="1"/>
</dbReference>
<dbReference type="Gene3D" id="1.25.40.80">
    <property type="match status" value="1"/>
</dbReference>
<sequence>MAGALRLVLGDQLSESLASLRDLDPSADTVLLAEVMAECTYVRHHKQKIVLVLSAMRHFAGALAALGLRVRHVRLDDPANTGSLEGEVLRAARDLRPSRIVVTHPGEWRLLEAMQGWEEAAGVPVDILEDDRFLCSLPEFRRWAGEKRNLRMEFFYRAMRRTHGVLMEADGTPLGGAWNFDRENRAPLRRLPPVPPRPAVAPDAVTREVMDLVERFFPDHFGTLEGFGWPVTRAEAVRALEDFVARRFPGFGLHQDQMASGEPFLFHALVSTSLNLGLLLPWEVVAAAEAAYRAGHIPLAAAEGFVRQVLGWREYVRGVYWSRMPAYRSLNALAAERPLPGFYWTGETRMNCVRQVVRQTRDHAYAHHIQRLMVTGNLALLAGLAPEAVNEWYLIVFADAYEWVELPNVQGMALHADGGIMGSKPYAASGAYINRMSDYCRGCAYDVRDAAGEGACPFNSLYWDFLARHRDRFAANPRLRPSIHALERMPPERLSAIRARAARWLEALEEA</sequence>
<reference evidence="1 2" key="1">
    <citation type="journal article" date="2019" name="Environ. Microbiol.">
        <title>Species interactions and distinct microbial communities in high Arctic permafrost affected cryosols are associated with the CH4 and CO2 gas fluxes.</title>
        <authorList>
            <person name="Altshuler I."/>
            <person name="Hamel J."/>
            <person name="Turney S."/>
            <person name="Magnuson E."/>
            <person name="Levesque R."/>
            <person name="Greer C."/>
            <person name="Whyte L.G."/>
        </authorList>
    </citation>
    <scope>NUCLEOTIDE SEQUENCE [LARGE SCALE GENOMIC DNA]</scope>
    <source>
        <strain evidence="1 2">S9.3B</strain>
    </source>
</reference>